<gene>
    <name evidence="1" type="ORF">C468_00170</name>
</gene>
<name>M0PK41_9EURY</name>
<dbReference type="AlphaFoldDB" id="M0PK41"/>
<evidence type="ECO:0008006" key="3">
    <source>
        <dbReference type="Google" id="ProtNLM"/>
    </source>
</evidence>
<protein>
    <recommendedName>
        <fullName evidence="3">Nucleic acid-binding protein</fullName>
    </recommendedName>
</protein>
<accession>M0PK41</accession>
<dbReference type="OrthoDB" id="328022at2157"/>
<dbReference type="PATRIC" id="fig|1230456.3.peg.31"/>
<dbReference type="Proteomes" id="UP000011546">
    <property type="component" value="Unassembled WGS sequence"/>
</dbReference>
<dbReference type="InterPro" id="IPR021799">
    <property type="entry name" value="PIN-like_prokaryotic"/>
</dbReference>
<proteinExistence type="predicted"/>
<dbReference type="RefSeq" id="WP_008846820.1">
    <property type="nucleotide sequence ID" value="NZ_AOJH01000001.1"/>
</dbReference>
<evidence type="ECO:0000313" key="1">
    <source>
        <dbReference type="EMBL" id="EMA70402.1"/>
    </source>
</evidence>
<comment type="caution">
    <text evidence="1">The sequence shown here is derived from an EMBL/GenBank/DDBJ whole genome shotgun (WGS) entry which is preliminary data.</text>
</comment>
<dbReference type="Pfam" id="PF11848">
    <property type="entry name" value="DUF3368"/>
    <property type="match status" value="1"/>
</dbReference>
<keyword evidence="2" id="KW-1185">Reference proteome</keyword>
<evidence type="ECO:0000313" key="2">
    <source>
        <dbReference type="Proteomes" id="UP000011546"/>
    </source>
</evidence>
<sequence length="175" mass="18886">MTRIFLDATTLIALGTIGELEQLTSFTGELVVLPTVQNEITTEPAQTNLSRFIDQDAVETTDPAVQDRVQQAKEVLGEEEQNGDVSLIAAVLAYTADDLPVGVVSDDRRVRTTVRGLGATVTGTVGVVVRAVEEGLDREEAYNLIRQIDSHGLHMTGDLREKAYSLIDDAAESTS</sequence>
<dbReference type="PANTHER" id="PTHR39550:SF1">
    <property type="entry name" value="SLL0658 PROTEIN"/>
    <property type="match status" value="1"/>
</dbReference>
<reference evidence="1 2" key="1">
    <citation type="journal article" date="2014" name="PLoS Genet.">
        <title>Phylogenetically driven sequencing of extremely halophilic archaea reveals strategies for static and dynamic osmo-response.</title>
        <authorList>
            <person name="Becker E.A."/>
            <person name="Seitzer P.M."/>
            <person name="Tritt A."/>
            <person name="Larsen D."/>
            <person name="Krusor M."/>
            <person name="Yao A.I."/>
            <person name="Wu D."/>
            <person name="Madern D."/>
            <person name="Eisen J.A."/>
            <person name="Darling A.E."/>
            <person name="Facciotti M.T."/>
        </authorList>
    </citation>
    <scope>NUCLEOTIDE SEQUENCE [LARGE SCALE GENOMIC DNA]</scope>
    <source>
        <strain evidence="1 2">JCM 14978</strain>
    </source>
</reference>
<dbReference type="STRING" id="1230456.C468_00170"/>
<dbReference type="EMBL" id="AOJH01000001">
    <property type="protein sequence ID" value="EMA70402.1"/>
    <property type="molecule type" value="Genomic_DNA"/>
</dbReference>
<dbReference type="PANTHER" id="PTHR39550">
    <property type="entry name" value="SLL0658 PROTEIN"/>
    <property type="match status" value="1"/>
</dbReference>
<organism evidence="1 2">
    <name type="scientific">Halorubrum kocurii JCM 14978</name>
    <dbReference type="NCBI Taxonomy" id="1230456"/>
    <lineage>
        <taxon>Archaea</taxon>
        <taxon>Methanobacteriati</taxon>
        <taxon>Methanobacteriota</taxon>
        <taxon>Stenosarchaea group</taxon>
        <taxon>Halobacteria</taxon>
        <taxon>Halobacteriales</taxon>
        <taxon>Haloferacaceae</taxon>
        <taxon>Halorubrum</taxon>
    </lineage>
</organism>